<dbReference type="GO" id="GO:0005783">
    <property type="term" value="C:endoplasmic reticulum"/>
    <property type="evidence" value="ECO:0007669"/>
    <property type="project" value="TreeGrafter"/>
</dbReference>
<name>A0A0B2UT70_TOXCA</name>
<feature type="transmembrane region" description="Helical" evidence="6">
    <location>
        <begin position="299"/>
        <end position="324"/>
    </location>
</feature>
<sequence>MLIRHFVVDYLNGLRASFCGFFVLHKLDTACKDAPTKSDDQLDKKPESRVTTVLRQRRLANAAASPKADTEELEPQKPTAIKRVLQCMGLNVACVVALQFILLPIMRLIAYLSPFSLPENWTAEFVSSAAGVISILPIFLITRLVNALWFSDIANASLKYRGLQPAVPISFRCAMLIRHFVVDYLNGLRASFCGFFVLHKLDTACKDAPTKSDDQLDKKPESRVTTVLRQRRLANAAASPKADTEELEPQKPTAIKRVLQCMGLNVACVVALQFILLPIMRLIAYLSPFSLPENWTAEFVSSAAGVISILPIFLITRLVNALWFSDIANASLKYRGLQPAVPISFSRAAADFVVAIVVEVVFLMQSLMMVYLPIPLIAPFITFFHLSLLHALYSFEYFWMSQGFELKSRLAKIERCWPYFMGFGTPLTILTMNSSNFIVNGCLFGMFFPFFIISSYLADVKVRSEECGSVPSVHIFWPSLIVTNRISAYVSELASVRSKRISGVPQKRASSAHAPLSASYSHQSRCFMKPPIKDRSRAASDVRD</sequence>
<organism evidence="7 8">
    <name type="scientific">Toxocara canis</name>
    <name type="common">Canine roundworm</name>
    <dbReference type="NCBI Taxonomy" id="6265"/>
    <lineage>
        <taxon>Eukaryota</taxon>
        <taxon>Metazoa</taxon>
        <taxon>Ecdysozoa</taxon>
        <taxon>Nematoda</taxon>
        <taxon>Chromadorea</taxon>
        <taxon>Rhabditida</taxon>
        <taxon>Spirurina</taxon>
        <taxon>Ascaridomorpha</taxon>
        <taxon>Ascaridoidea</taxon>
        <taxon>Toxocaridae</taxon>
        <taxon>Toxocara</taxon>
    </lineage>
</organism>
<evidence type="ECO:0000256" key="4">
    <source>
        <dbReference type="ARBA" id="ARBA00022989"/>
    </source>
</evidence>
<feature type="transmembrane region" description="Helical" evidence="6">
    <location>
        <begin position="345"/>
        <end position="364"/>
    </location>
</feature>
<dbReference type="GO" id="GO:0016020">
    <property type="term" value="C:membrane"/>
    <property type="evidence" value="ECO:0007669"/>
    <property type="project" value="UniProtKB-SubCell"/>
</dbReference>
<dbReference type="STRING" id="6265.A0A0B2UT70"/>
<evidence type="ECO:0000256" key="1">
    <source>
        <dbReference type="ARBA" id="ARBA00004141"/>
    </source>
</evidence>
<dbReference type="PANTHER" id="PTHR21389">
    <property type="entry name" value="P53 INDUCED PROTEIN"/>
    <property type="match status" value="1"/>
</dbReference>
<keyword evidence="4 6" id="KW-1133">Transmembrane helix</keyword>
<evidence type="ECO:0000313" key="7">
    <source>
        <dbReference type="EMBL" id="KHN72287.1"/>
    </source>
</evidence>
<dbReference type="AlphaFoldDB" id="A0A0B2UT70"/>
<dbReference type="OMA" id="CKDAPTK"/>
<comment type="similarity">
    <text evidence="2">Belongs to the EI24 family.</text>
</comment>
<evidence type="ECO:0000256" key="6">
    <source>
        <dbReference type="SAM" id="Phobius"/>
    </source>
</evidence>
<evidence type="ECO:0000256" key="3">
    <source>
        <dbReference type="ARBA" id="ARBA00022692"/>
    </source>
</evidence>
<feature type="transmembrane region" description="Helical" evidence="6">
    <location>
        <begin position="438"/>
        <end position="458"/>
    </location>
</feature>
<reference evidence="7 8" key="1">
    <citation type="submission" date="2014-11" db="EMBL/GenBank/DDBJ databases">
        <title>Genetic blueprint of the zoonotic pathogen Toxocara canis.</title>
        <authorList>
            <person name="Zhu X.-Q."/>
            <person name="Korhonen P.K."/>
            <person name="Cai H."/>
            <person name="Young N.D."/>
            <person name="Nejsum P."/>
            <person name="von Samson-Himmelstjerna G."/>
            <person name="Boag P.R."/>
            <person name="Tan P."/>
            <person name="Li Q."/>
            <person name="Min J."/>
            <person name="Yang Y."/>
            <person name="Wang X."/>
            <person name="Fang X."/>
            <person name="Hall R.S."/>
            <person name="Hofmann A."/>
            <person name="Sternberg P.W."/>
            <person name="Jex A.R."/>
            <person name="Gasser R.B."/>
        </authorList>
    </citation>
    <scope>NUCLEOTIDE SEQUENCE [LARGE SCALE GENOMIC DNA]</scope>
    <source>
        <strain evidence="7">PN_DK_2014</strain>
    </source>
</reference>
<dbReference type="OrthoDB" id="266518at2759"/>
<dbReference type="GO" id="GO:0016236">
    <property type="term" value="P:macroautophagy"/>
    <property type="evidence" value="ECO:0007669"/>
    <property type="project" value="TreeGrafter"/>
</dbReference>
<evidence type="ECO:0000256" key="2">
    <source>
        <dbReference type="ARBA" id="ARBA00010970"/>
    </source>
</evidence>
<dbReference type="InterPro" id="IPR059112">
    <property type="entry name" value="CysZ/EI24"/>
</dbReference>
<gene>
    <name evidence="7" type="primary">EI24</name>
    <name evidence="7" type="ORF">Tcan_12182</name>
</gene>
<dbReference type="PANTHER" id="PTHR21389:SF0">
    <property type="entry name" value="ETOPOSIDE-INDUCED PROTEIN 2.4 HOMOLOG"/>
    <property type="match status" value="1"/>
</dbReference>
<keyword evidence="8" id="KW-1185">Reference proteome</keyword>
<dbReference type="EMBL" id="JPKZ01003266">
    <property type="protein sequence ID" value="KHN72287.1"/>
    <property type="molecule type" value="Genomic_DNA"/>
</dbReference>
<dbReference type="Pfam" id="PF07264">
    <property type="entry name" value="EI24"/>
    <property type="match status" value="1"/>
</dbReference>
<feature type="transmembrane region" description="Helical" evidence="6">
    <location>
        <begin position="264"/>
        <end position="287"/>
    </location>
</feature>
<feature type="transmembrane region" description="Helical" evidence="6">
    <location>
        <begin position="416"/>
        <end position="432"/>
    </location>
</feature>
<accession>A0A0B2UT70</accession>
<evidence type="ECO:0000256" key="5">
    <source>
        <dbReference type="ARBA" id="ARBA00023136"/>
    </source>
</evidence>
<comment type="caution">
    <text evidence="7">The sequence shown here is derived from an EMBL/GenBank/DDBJ whole genome shotgun (WGS) entry which is preliminary data.</text>
</comment>
<evidence type="ECO:0000313" key="8">
    <source>
        <dbReference type="Proteomes" id="UP000031036"/>
    </source>
</evidence>
<keyword evidence="3 6" id="KW-0812">Transmembrane</keyword>
<keyword evidence="5 6" id="KW-0472">Membrane</keyword>
<dbReference type="Proteomes" id="UP000031036">
    <property type="component" value="Unassembled WGS sequence"/>
</dbReference>
<feature type="transmembrane region" description="Helical" evidence="6">
    <location>
        <begin position="125"/>
        <end position="151"/>
    </location>
</feature>
<comment type="subcellular location">
    <subcellularLocation>
        <location evidence="1">Membrane</location>
        <topology evidence="1">Multi-pass membrane protein</topology>
    </subcellularLocation>
</comment>
<protein>
    <submittedName>
        <fullName evidence="7">Etoposide-induced protein 2.4-like protein</fullName>
    </submittedName>
</protein>
<feature type="transmembrane region" description="Helical" evidence="6">
    <location>
        <begin position="90"/>
        <end position="113"/>
    </location>
</feature>
<feature type="transmembrane region" description="Helical" evidence="6">
    <location>
        <begin position="370"/>
        <end position="395"/>
    </location>
</feature>
<proteinExistence type="inferred from homology"/>